<evidence type="ECO:0000256" key="1">
    <source>
        <dbReference type="SAM" id="MobiDB-lite"/>
    </source>
</evidence>
<feature type="compositionally biased region" description="Polar residues" evidence="1">
    <location>
        <begin position="1"/>
        <end position="10"/>
    </location>
</feature>
<proteinExistence type="predicted"/>
<dbReference type="AlphaFoldDB" id="A0A1I7WSQ6"/>
<name>A0A1I7WSQ6_HETBA</name>
<reference evidence="3" key="1">
    <citation type="submission" date="2016-11" db="UniProtKB">
        <authorList>
            <consortium name="WormBaseParasite"/>
        </authorList>
    </citation>
    <scope>IDENTIFICATION</scope>
</reference>
<feature type="region of interest" description="Disordered" evidence="1">
    <location>
        <begin position="1"/>
        <end position="53"/>
    </location>
</feature>
<dbReference type="WBParaSite" id="Hba_08219">
    <property type="protein sequence ID" value="Hba_08219"/>
    <property type="gene ID" value="Hba_08219"/>
</dbReference>
<evidence type="ECO:0000313" key="2">
    <source>
        <dbReference type="Proteomes" id="UP000095283"/>
    </source>
</evidence>
<evidence type="ECO:0000313" key="3">
    <source>
        <dbReference type="WBParaSite" id="Hba_08219"/>
    </source>
</evidence>
<organism evidence="2 3">
    <name type="scientific">Heterorhabditis bacteriophora</name>
    <name type="common">Entomopathogenic nematode worm</name>
    <dbReference type="NCBI Taxonomy" id="37862"/>
    <lineage>
        <taxon>Eukaryota</taxon>
        <taxon>Metazoa</taxon>
        <taxon>Ecdysozoa</taxon>
        <taxon>Nematoda</taxon>
        <taxon>Chromadorea</taxon>
        <taxon>Rhabditida</taxon>
        <taxon>Rhabditina</taxon>
        <taxon>Rhabditomorpha</taxon>
        <taxon>Strongyloidea</taxon>
        <taxon>Heterorhabditidae</taxon>
        <taxon>Heterorhabditis</taxon>
    </lineage>
</organism>
<keyword evidence="2" id="KW-1185">Reference proteome</keyword>
<dbReference type="Proteomes" id="UP000095283">
    <property type="component" value="Unplaced"/>
</dbReference>
<protein>
    <submittedName>
        <fullName evidence="3">Uncharacterized protein</fullName>
    </submittedName>
</protein>
<accession>A0A1I7WSQ6</accession>
<sequence length="83" mass="8882">MISCSISIGGTDSAPPHQHNRRSAPERAPTKVGVAKGRRPIAIEKGAGLPSASDPLAELQVQTMGFWVAGEIPEEKVEKDEEY</sequence>